<comment type="caution">
    <text evidence="2">The sequence shown here is derived from an EMBL/GenBank/DDBJ whole genome shotgun (WGS) entry which is preliminary data.</text>
</comment>
<dbReference type="RefSeq" id="WP_154555118.1">
    <property type="nucleotide sequence ID" value="NZ_VUMR01000001.1"/>
</dbReference>
<organism evidence="2 3">
    <name type="scientific">Holdemanella porci</name>
    <dbReference type="NCBI Taxonomy" id="2652276"/>
    <lineage>
        <taxon>Bacteria</taxon>
        <taxon>Bacillati</taxon>
        <taxon>Bacillota</taxon>
        <taxon>Erysipelotrichia</taxon>
        <taxon>Erysipelotrichales</taxon>
        <taxon>Erysipelotrichaceae</taxon>
        <taxon>Holdemanella</taxon>
    </lineage>
</organism>
<dbReference type="EMBL" id="VUMR01000001">
    <property type="protein sequence ID" value="MSS55365.1"/>
    <property type="molecule type" value="Genomic_DNA"/>
</dbReference>
<reference evidence="2 3" key="1">
    <citation type="submission" date="2019-08" db="EMBL/GenBank/DDBJ databases">
        <title>In-depth cultivation of the pig gut microbiome towards novel bacterial diversity and tailored functional studies.</title>
        <authorList>
            <person name="Wylensek D."/>
            <person name="Hitch T.C.A."/>
            <person name="Clavel T."/>
        </authorList>
    </citation>
    <scope>NUCLEOTIDE SEQUENCE [LARGE SCALE GENOMIC DNA]</scope>
    <source>
        <strain evidence="2 3">LKV-472-APC-3</strain>
    </source>
</reference>
<feature type="domain" description="Glycosyltransferase 2-like" evidence="1">
    <location>
        <begin position="3"/>
        <end position="132"/>
    </location>
</feature>
<evidence type="ECO:0000313" key="2">
    <source>
        <dbReference type="EMBL" id="MSS55365.1"/>
    </source>
</evidence>
<dbReference type="GeneID" id="93157717"/>
<keyword evidence="3" id="KW-1185">Reference proteome</keyword>
<dbReference type="GO" id="GO:0016758">
    <property type="term" value="F:hexosyltransferase activity"/>
    <property type="evidence" value="ECO:0007669"/>
    <property type="project" value="UniProtKB-ARBA"/>
</dbReference>
<name>A0A6N7UZ66_9FIRM</name>
<dbReference type="InterPro" id="IPR001173">
    <property type="entry name" value="Glyco_trans_2-like"/>
</dbReference>
<gene>
    <name evidence="2" type="ORF">FYJ55_00180</name>
</gene>
<evidence type="ECO:0000313" key="3">
    <source>
        <dbReference type="Proteomes" id="UP000434241"/>
    </source>
</evidence>
<sequence length="324" mass="37679">MISVAMATFNGETYIQEQMDSIYTQTCKVDEIIIVDDCSTDSTVRVIEQYILSHKDIDIKLYKNEENLGYKKNFKKAISLCHGDYVFLSDQDDIWKFNKVEDMISIMEKNSNISVLASSFEFIDQKGDVFTVPLDSRMSNNNLLMKKVKTNEVVPISFYELSIRNSFQGCALCLTKKLCARFLECFTEEFVHDWLIVLLASETNSMYFYNAPLFQYRIHDKNAIGLKDVTTSNTVTDALYARTAFCESALHVIHVLKSVDHDFEKNVKDFDCYSDFCEKHIQYLKKGSFFRVLFQNFSSYYKVIKTPRARVMDLVFCLKQGIRR</sequence>
<dbReference type="Pfam" id="PF00535">
    <property type="entry name" value="Glycos_transf_2"/>
    <property type="match status" value="1"/>
</dbReference>
<dbReference type="AlphaFoldDB" id="A0A6N7UZ66"/>
<evidence type="ECO:0000259" key="1">
    <source>
        <dbReference type="Pfam" id="PF00535"/>
    </source>
</evidence>
<accession>A0A6N7UZ66</accession>
<dbReference type="InterPro" id="IPR029044">
    <property type="entry name" value="Nucleotide-diphossugar_trans"/>
</dbReference>
<proteinExistence type="predicted"/>
<dbReference type="Proteomes" id="UP000434241">
    <property type="component" value="Unassembled WGS sequence"/>
</dbReference>
<dbReference type="PANTHER" id="PTHR22916:SF3">
    <property type="entry name" value="UDP-GLCNAC:BETAGAL BETA-1,3-N-ACETYLGLUCOSAMINYLTRANSFERASE-LIKE PROTEIN 1"/>
    <property type="match status" value="1"/>
</dbReference>
<dbReference type="Gene3D" id="3.90.550.10">
    <property type="entry name" value="Spore Coat Polysaccharide Biosynthesis Protein SpsA, Chain A"/>
    <property type="match status" value="1"/>
</dbReference>
<dbReference type="PANTHER" id="PTHR22916">
    <property type="entry name" value="GLYCOSYLTRANSFERASE"/>
    <property type="match status" value="1"/>
</dbReference>
<dbReference type="SUPFAM" id="SSF53448">
    <property type="entry name" value="Nucleotide-diphospho-sugar transferases"/>
    <property type="match status" value="1"/>
</dbReference>
<keyword evidence="2" id="KW-0808">Transferase</keyword>
<protein>
    <submittedName>
        <fullName evidence="2">Glycosyltransferase</fullName>
    </submittedName>
</protein>